<dbReference type="EMBL" id="JAGSMN010000020">
    <property type="protein sequence ID" value="MBR7671635.1"/>
    <property type="molecule type" value="Genomic_DNA"/>
</dbReference>
<gene>
    <name evidence="1" type="ORF">KDA82_00995</name>
</gene>
<name>A0A8T4II81_9ACTN</name>
<sequence>MLLRAPTRGNSDKSSQYRAYIGCVRRNQWWGQLGWADADNKFSSRKWANC</sequence>
<comment type="caution">
    <text evidence="1">The sequence shown here is derived from an EMBL/GenBank/DDBJ whole genome shotgun (WGS) entry which is preliminary data.</text>
</comment>
<proteinExistence type="predicted"/>
<evidence type="ECO:0000313" key="2">
    <source>
        <dbReference type="Proteomes" id="UP000675554"/>
    </source>
</evidence>
<accession>A0A8T4II81</accession>
<protein>
    <submittedName>
        <fullName evidence="1">Uncharacterized protein</fullName>
    </submittedName>
</protein>
<dbReference type="Proteomes" id="UP000675554">
    <property type="component" value="Unassembled WGS sequence"/>
</dbReference>
<dbReference type="AlphaFoldDB" id="A0A8T4II81"/>
<reference evidence="1" key="1">
    <citation type="submission" date="2021-04" db="EMBL/GenBank/DDBJ databases">
        <title>Sequencing of actinobacteria type strains.</title>
        <authorList>
            <person name="Nguyen G.-S."/>
            <person name="Wentzel A."/>
        </authorList>
    </citation>
    <scope>NUCLEOTIDE SEQUENCE</scope>
    <source>
        <strain evidence="1">DSM 42095</strain>
    </source>
</reference>
<organism evidence="1 2">
    <name type="scientific">Streptomyces daliensis</name>
    <dbReference type="NCBI Taxonomy" id="299421"/>
    <lineage>
        <taxon>Bacteria</taxon>
        <taxon>Bacillati</taxon>
        <taxon>Actinomycetota</taxon>
        <taxon>Actinomycetes</taxon>
        <taxon>Kitasatosporales</taxon>
        <taxon>Streptomycetaceae</taxon>
        <taxon>Streptomyces</taxon>
    </lineage>
</organism>
<evidence type="ECO:0000313" key="1">
    <source>
        <dbReference type="EMBL" id="MBR7671635.1"/>
    </source>
</evidence>
<keyword evidence="2" id="KW-1185">Reference proteome</keyword>